<reference key="2">
    <citation type="submission" date="2011-05" db="EMBL/GenBank/DDBJ databases">
        <title>Complete genome sequence of the aerobic marine methanotroph Methylomonas methanica MC09.</title>
        <authorList>
            <person name="Boden R."/>
            <person name="Cunliffe M."/>
            <person name="Scanlan J."/>
            <person name="Moussard H."/>
            <person name="Kits K.D."/>
            <person name="Klotz M."/>
            <person name="Jetten M."/>
            <person name="Vuilleumier S."/>
            <person name="Han J."/>
            <person name="Peters L."/>
            <person name="Mikhailova N."/>
            <person name="Teshima H."/>
            <person name="Tapia R."/>
            <person name="Kyrpides N."/>
            <person name="Ivanova N."/>
            <person name="Pagani I."/>
            <person name="Cheng J.-F."/>
            <person name="Goodwin L."/>
            <person name="Han C."/>
            <person name="Hauser L."/>
            <person name="Land M."/>
            <person name="Lapidus A."/>
            <person name="Lucas S."/>
            <person name="Pitluck S."/>
            <person name="Woyke T."/>
            <person name="Stein L.Y."/>
            <person name="Murrell C."/>
        </authorList>
    </citation>
    <scope>NUCLEOTIDE SEQUENCE</scope>
    <source>
        <strain>MC09</strain>
    </source>
</reference>
<dbReference type="RefSeq" id="WP_013819651.1">
    <property type="nucleotide sequence ID" value="NC_015572.1"/>
</dbReference>
<dbReference type="Pfam" id="PF16220">
    <property type="entry name" value="DUF4880"/>
    <property type="match status" value="1"/>
</dbReference>
<dbReference type="PANTHER" id="PTHR30273">
    <property type="entry name" value="PERIPLASMIC SIGNAL SENSOR AND SIGMA FACTOR ACTIVATOR FECR-RELATED"/>
    <property type="match status" value="1"/>
</dbReference>
<dbReference type="EMBL" id="CP002738">
    <property type="protein sequence ID" value="AEG01424.1"/>
    <property type="molecule type" value="Genomic_DNA"/>
</dbReference>
<keyword evidence="5" id="KW-1185">Reference proteome</keyword>
<dbReference type="PANTHER" id="PTHR30273:SF2">
    <property type="entry name" value="PROTEIN FECR"/>
    <property type="match status" value="1"/>
</dbReference>
<dbReference type="OrthoDB" id="9798846at2"/>
<dbReference type="Gene3D" id="3.55.50.30">
    <property type="match status" value="1"/>
</dbReference>
<dbReference type="Pfam" id="PF04773">
    <property type="entry name" value="FecR"/>
    <property type="match status" value="1"/>
</dbReference>
<evidence type="ECO:0000313" key="5">
    <source>
        <dbReference type="Proteomes" id="UP000008888"/>
    </source>
</evidence>
<organism evidence="4 5">
    <name type="scientific">Methylomonas methanica (strain DSM 25384 / MC09)</name>
    <dbReference type="NCBI Taxonomy" id="857087"/>
    <lineage>
        <taxon>Bacteria</taxon>
        <taxon>Pseudomonadati</taxon>
        <taxon>Pseudomonadota</taxon>
        <taxon>Gammaproteobacteria</taxon>
        <taxon>Methylococcales</taxon>
        <taxon>Methylococcaceae</taxon>
        <taxon>Methylomonas</taxon>
    </lineage>
</organism>
<dbReference type="HOGENOM" id="CLU_050192_0_1_6"/>
<dbReference type="AlphaFoldDB" id="G0A2S1"/>
<feature type="domain" description="FecR N-terminal" evidence="3">
    <location>
        <begin position="11"/>
        <end position="53"/>
    </location>
</feature>
<dbReference type="PIRSF" id="PIRSF018266">
    <property type="entry name" value="FecR"/>
    <property type="match status" value="1"/>
</dbReference>
<evidence type="ECO:0000259" key="3">
    <source>
        <dbReference type="Pfam" id="PF16220"/>
    </source>
</evidence>
<name>G0A2S1_METMM</name>
<gene>
    <name evidence="4" type="ordered locus">Metme_3046</name>
</gene>
<feature type="domain" description="FecR protein" evidence="2">
    <location>
        <begin position="136"/>
        <end position="228"/>
    </location>
</feature>
<dbReference type="InterPro" id="IPR006860">
    <property type="entry name" value="FecR"/>
</dbReference>
<reference evidence="5" key="3">
    <citation type="submission" date="2011-05" db="EMBL/GenBank/DDBJ databases">
        <title>Complete sequence of Methylomonas methanica MC09.</title>
        <authorList>
            <consortium name="US DOE Joint Genome Institute"/>
            <person name="Lucas S."/>
            <person name="Han J."/>
            <person name="Lapidus A."/>
            <person name="Cheng J.-F."/>
            <person name="Goodwin L."/>
            <person name="Pitluck S."/>
            <person name="Peters L."/>
            <person name="Mikhailova N."/>
            <person name="Teshima H."/>
            <person name="Han C."/>
            <person name="Tapia R."/>
            <person name="Land M."/>
            <person name="Hauser L."/>
            <person name="Kyrpides N."/>
            <person name="Ivanova N."/>
            <person name="Pagani I."/>
            <person name="Stein L."/>
            <person name="Woyke T."/>
        </authorList>
    </citation>
    <scope>NUCLEOTIDE SEQUENCE [LARGE SCALE GENOMIC DNA]</scope>
    <source>
        <strain evidence="5">MC09</strain>
    </source>
</reference>
<dbReference type="STRING" id="857087.Metme_3046"/>
<evidence type="ECO:0000313" key="4">
    <source>
        <dbReference type="EMBL" id="AEG01424.1"/>
    </source>
</evidence>
<evidence type="ECO:0000256" key="1">
    <source>
        <dbReference type="SAM" id="Phobius"/>
    </source>
</evidence>
<dbReference type="InterPro" id="IPR032623">
    <property type="entry name" value="FecR_N"/>
</dbReference>
<keyword evidence="1" id="KW-0472">Membrane</keyword>
<accession>G0A2S1</accession>
<feature type="transmembrane region" description="Helical" evidence="1">
    <location>
        <begin position="104"/>
        <end position="123"/>
    </location>
</feature>
<dbReference type="KEGG" id="mmt:Metme_3046"/>
<dbReference type="Gene3D" id="2.60.120.1440">
    <property type="match status" value="1"/>
</dbReference>
<dbReference type="eggNOG" id="COG3712">
    <property type="taxonomic scope" value="Bacteria"/>
</dbReference>
<keyword evidence="1" id="KW-1133">Transmembrane helix</keyword>
<reference evidence="4 5" key="1">
    <citation type="journal article" date="2011" name="J. Bacteriol.">
        <title>Complete Genome Sequence of the Aerobic Marine Methanotroph Methylomonas methanica MC09.</title>
        <authorList>
            <person name="Boden R."/>
            <person name="Cunliffe M."/>
            <person name="Scanlan J."/>
            <person name="Moussard H."/>
            <person name="Kits K.D."/>
            <person name="Klotz M.G."/>
            <person name="Jetten M.S."/>
            <person name="Vuilleumier S."/>
            <person name="Han J."/>
            <person name="Peters L."/>
            <person name="Mikhailova N."/>
            <person name="Teshima H."/>
            <person name="Tapia R."/>
            <person name="Kyrpides N."/>
            <person name="Ivanova N."/>
            <person name="Pagani I."/>
            <person name="Cheng J.F."/>
            <person name="Goodwin L."/>
            <person name="Han C."/>
            <person name="Hauser L."/>
            <person name="Land M.L."/>
            <person name="Lapidus A."/>
            <person name="Lucas S."/>
            <person name="Pitluck S."/>
            <person name="Woyke T."/>
            <person name="Stein L."/>
            <person name="Murrell J.C."/>
        </authorList>
    </citation>
    <scope>NUCLEOTIDE SEQUENCE [LARGE SCALE GENOMIC DNA]</scope>
    <source>
        <strain evidence="4 5">MC09</strain>
    </source>
</reference>
<protein>
    <submittedName>
        <fullName evidence="4">Anti-FecI sigma factor, FecR</fullName>
    </submittedName>
</protein>
<dbReference type="InterPro" id="IPR012373">
    <property type="entry name" value="Ferrdict_sens_TM"/>
</dbReference>
<proteinExistence type="predicted"/>
<dbReference type="GO" id="GO:0016989">
    <property type="term" value="F:sigma factor antagonist activity"/>
    <property type="evidence" value="ECO:0007669"/>
    <property type="project" value="TreeGrafter"/>
</dbReference>
<evidence type="ECO:0000259" key="2">
    <source>
        <dbReference type="Pfam" id="PF04773"/>
    </source>
</evidence>
<dbReference type="Proteomes" id="UP000008888">
    <property type="component" value="Chromosome"/>
</dbReference>
<keyword evidence="1" id="KW-0812">Transmembrane</keyword>
<sequence>MSLNIDETLKQQAIDWLVRLRAGDLTDAEMSAFAVWLAADYRHSEAFAFAEDLFDDMVVAAGLVSAANVADDIKSPGLSTGMRNRSSTFEQGSSGRTLPNRFRWGRAVLAIAAVWLFAVILVMPEQAHPFANLLSDYHTETGELRDIELTDGSHMLLNTNSAVSVVYDESKRHIVLHHGQVRFTVAKDNRRPFDVITDEFRVRALGTVFEVYRPDGDNVSVTVQQHAVTVAIGQDAGSAQEASFMLRAGQNLRYRFDGNPPTVRQVELDQASAWQQRRLFINDRPLGELIAELNRYRVGRIFLSDAQLSDLRVTGVFPLDKPDDILRAVSEVLGLQETRLGPLWVLLRR</sequence>